<evidence type="ECO:0000256" key="7">
    <source>
        <dbReference type="ARBA" id="ARBA00022927"/>
    </source>
</evidence>
<dbReference type="InterPro" id="IPR019150">
    <property type="entry name" value="Vesicle_transport_protein_Use1"/>
</dbReference>
<evidence type="ECO:0000256" key="2">
    <source>
        <dbReference type="ARBA" id="ARBA00007891"/>
    </source>
</evidence>
<comment type="subcellular location">
    <subcellularLocation>
        <location evidence="1">Endoplasmic reticulum membrane</location>
        <topology evidence="1">Single-pass type IV membrane protein</topology>
    </subcellularLocation>
</comment>
<evidence type="ECO:0000256" key="5">
    <source>
        <dbReference type="ARBA" id="ARBA00022824"/>
    </source>
</evidence>
<dbReference type="GO" id="GO:0015031">
    <property type="term" value="P:protein transport"/>
    <property type="evidence" value="ECO:0007669"/>
    <property type="project" value="UniProtKB-KW"/>
</dbReference>
<evidence type="ECO:0000256" key="9">
    <source>
        <dbReference type="ARBA" id="ARBA00023136"/>
    </source>
</evidence>
<name>A0AAD9FP16_PAPLA</name>
<dbReference type="GO" id="GO:0005484">
    <property type="term" value="F:SNAP receptor activity"/>
    <property type="evidence" value="ECO:0007669"/>
    <property type="project" value="TreeGrafter"/>
</dbReference>
<keyword evidence="3" id="KW-0813">Transport</keyword>
<dbReference type="GO" id="GO:0031201">
    <property type="term" value="C:SNARE complex"/>
    <property type="evidence" value="ECO:0007669"/>
    <property type="project" value="TreeGrafter"/>
</dbReference>
<sequence length="320" mass="34373">MVAVPEPARPVPSIHTVRAAQNAAKSPHGLVNLIRLIASLDAAATDLTLDDEDDKVERQRVEEQVAKDIQAAVYARAMLEALKSGNEGASSTKGTLDDLDRTLTSLEDRYTVALAPRVTSLPLSKTLSRVSAVSSRVPTRPSSAMNHTPVSTGTDETSQNPRSTTYVPPTTLRKRKNPPLSTYLQTRAAEDTTGTDAGLLPIRAKPVPPAEKSSRDQLLGAGTAGMGAAQLHEELGGQLADMSHRLKLNAVHFSNSLEAEKALLETSQETLENNLTATRSSKKNLSAVSKKGRGTTCMTLGVVILVLIIFVWTYMLIRFT</sequence>
<dbReference type="PANTHER" id="PTHR13050:SF7">
    <property type="entry name" value="VESICLE TRANSPORT PROTEIN USE1"/>
    <property type="match status" value="1"/>
</dbReference>
<evidence type="ECO:0000256" key="8">
    <source>
        <dbReference type="ARBA" id="ARBA00022989"/>
    </source>
</evidence>
<feature type="compositionally biased region" description="Polar residues" evidence="10">
    <location>
        <begin position="125"/>
        <end position="168"/>
    </location>
</feature>
<dbReference type="AlphaFoldDB" id="A0AAD9FP16"/>
<evidence type="ECO:0000256" key="3">
    <source>
        <dbReference type="ARBA" id="ARBA00022448"/>
    </source>
</evidence>
<evidence type="ECO:0000313" key="12">
    <source>
        <dbReference type="EMBL" id="KAK1924044.1"/>
    </source>
</evidence>
<comment type="similarity">
    <text evidence="2">Belongs to the USE1 family.</text>
</comment>
<dbReference type="EMBL" id="JAODAN010000005">
    <property type="protein sequence ID" value="KAK1924044.1"/>
    <property type="molecule type" value="Genomic_DNA"/>
</dbReference>
<reference evidence="12" key="1">
    <citation type="submission" date="2023-02" db="EMBL/GenBank/DDBJ databases">
        <title>Identification and recombinant expression of a fungal hydrolase from Papiliotrema laurentii that hydrolyzes apple cutin and clears colloidal polyester polyurethane.</title>
        <authorList>
            <consortium name="DOE Joint Genome Institute"/>
            <person name="Roman V.A."/>
            <person name="Bojanowski C."/>
            <person name="Crable B.R."/>
            <person name="Wagner D.N."/>
            <person name="Hung C.S."/>
            <person name="Nadeau L.J."/>
            <person name="Schratz L."/>
            <person name="Haridas S."/>
            <person name="Pangilinan J."/>
            <person name="Lipzen A."/>
            <person name="Na H."/>
            <person name="Yan M."/>
            <person name="Ng V."/>
            <person name="Grigoriev I.V."/>
            <person name="Spatafora J.W."/>
            <person name="Barlow D."/>
            <person name="Biffinger J."/>
            <person name="Kelley-Loughnane N."/>
            <person name="Varaljay V.A."/>
            <person name="Crookes-Goodson W.J."/>
        </authorList>
    </citation>
    <scope>NUCLEOTIDE SEQUENCE</scope>
    <source>
        <strain evidence="12">5307AH</strain>
    </source>
</reference>
<evidence type="ECO:0000256" key="1">
    <source>
        <dbReference type="ARBA" id="ARBA00004163"/>
    </source>
</evidence>
<keyword evidence="6" id="KW-0931">ER-Golgi transport</keyword>
<feature type="transmembrane region" description="Helical" evidence="11">
    <location>
        <begin position="298"/>
        <end position="317"/>
    </location>
</feature>
<evidence type="ECO:0000256" key="10">
    <source>
        <dbReference type="SAM" id="MobiDB-lite"/>
    </source>
</evidence>
<feature type="region of interest" description="Disordered" evidence="10">
    <location>
        <begin position="125"/>
        <end position="177"/>
    </location>
</feature>
<dbReference type="Proteomes" id="UP001182556">
    <property type="component" value="Unassembled WGS sequence"/>
</dbReference>
<organism evidence="12 13">
    <name type="scientific">Papiliotrema laurentii</name>
    <name type="common">Cryptococcus laurentii</name>
    <dbReference type="NCBI Taxonomy" id="5418"/>
    <lineage>
        <taxon>Eukaryota</taxon>
        <taxon>Fungi</taxon>
        <taxon>Dikarya</taxon>
        <taxon>Basidiomycota</taxon>
        <taxon>Agaricomycotina</taxon>
        <taxon>Tremellomycetes</taxon>
        <taxon>Tremellales</taxon>
        <taxon>Rhynchogastremaceae</taxon>
        <taxon>Papiliotrema</taxon>
    </lineage>
</organism>
<keyword evidence="5" id="KW-0256">Endoplasmic reticulum</keyword>
<keyword evidence="7" id="KW-0653">Protein transport</keyword>
<dbReference type="Pfam" id="PF09753">
    <property type="entry name" value="Use1"/>
    <property type="match status" value="1"/>
</dbReference>
<protein>
    <submittedName>
        <fullName evidence="12">Uncharacterized protein</fullName>
    </submittedName>
</protein>
<dbReference type="GO" id="GO:0005789">
    <property type="term" value="C:endoplasmic reticulum membrane"/>
    <property type="evidence" value="ECO:0007669"/>
    <property type="project" value="UniProtKB-SubCell"/>
</dbReference>
<proteinExistence type="inferred from homology"/>
<keyword evidence="8 11" id="KW-1133">Transmembrane helix</keyword>
<evidence type="ECO:0000256" key="6">
    <source>
        <dbReference type="ARBA" id="ARBA00022892"/>
    </source>
</evidence>
<evidence type="ECO:0000256" key="4">
    <source>
        <dbReference type="ARBA" id="ARBA00022692"/>
    </source>
</evidence>
<keyword evidence="9 11" id="KW-0472">Membrane</keyword>
<gene>
    <name evidence="12" type="ORF">DB88DRAFT_488940</name>
</gene>
<accession>A0AAD9FP16</accession>
<evidence type="ECO:0000256" key="11">
    <source>
        <dbReference type="SAM" id="Phobius"/>
    </source>
</evidence>
<dbReference type="PANTHER" id="PTHR13050">
    <property type="entry name" value="USE1-LIKE PROTEIN"/>
    <property type="match status" value="1"/>
</dbReference>
<keyword evidence="13" id="KW-1185">Reference proteome</keyword>
<evidence type="ECO:0000313" key="13">
    <source>
        <dbReference type="Proteomes" id="UP001182556"/>
    </source>
</evidence>
<dbReference type="GO" id="GO:0006890">
    <property type="term" value="P:retrograde vesicle-mediated transport, Golgi to endoplasmic reticulum"/>
    <property type="evidence" value="ECO:0007669"/>
    <property type="project" value="TreeGrafter"/>
</dbReference>
<comment type="caution">
    <text evidence="12">The sequence shown here is derived from an EMBL/GenBank/DDBJ whole genome shotgun (WGS) entry which is preliminary data.</text>
</comment>
<keyword evidence="4 11" id="KW-0812">Transmembrane</keyword>